<dbReference type="InterPro" id="IPR036259">
    <property type="entry name" value="MFS_trans_sf"/>
</dbReference>
<evidence type="ECO:0000256" key="5">
    <source>
        <dbReference type="SAM" id="MobiDB-lite"/>
    </source>
</evidence>
<evidence type="ECO:0000256" key="1">
    <source>
        <dbReference type="ARBA" id="ARBA00004141"/>
    </source>
</evidence>
<dbReference type="Gene3D" id="1.20.1250.20">
    <property type="entry name" value="MFS general substrate transporter like domains"/>
    <property type="match status" value="1"/>
</dbReference>
<gene>
    <name evidence="8" type="ORF">AAFC00_007066</name>
</gene>
<keyword evidence="4 6" id="KW-0472">Membrane</keyword>
<dbReference type="SUPFAM" id="SSF103473">
    <property type="entry name" value="MFS general substrate transporter"/>
    <property type="match status" value="1"/>
</dbReference>
<organism evidence="8 9">
    <name type="scientific">Neodothiora populina</name>
    <dbReference type="NCBI Taxonomy" id="2781224"/>
    <lineage>
        <taxon>Eukaryota</taxon>
        <taxon>Fungi</taxon>
        <taxon>Dikarya</taxon>
        <taxon>Ascomycota</taxon>
        <taxon>Pezizomycotina</taxon>
        <taxon>Dothideomycetes</taxon>
        <taxon>Dothideomycetidae</taxon>
        <taxon>Dothideales</taxon>
        <taxon>Dothioraceae</taxon>
        <taxon>Neodothiora</taxon>
    </lineage>
</organism>
<dbReference type="EMBL" id="JBFMKM010000010">
    <property type="protein sequence ID" value="KAL1303715.1"/>
    <property type="molecule type" value="Genomic_DNA"/>
</dbReference>
<name>A0ABR3PDB8_9PEZI</name>
<dbReference type="RefSeq" id="XP_069199990.1">
    <property type="nucleotide sequence ID" value="XM_069347853.1"/>
</dbReference>
<evidence type="ECO:0000256" key="6">
    <source>
        <dbReference type="SAM" id="Phobius"/>
    </source>
</evidence>
<dbReference type="PRINTS" id="PR01036">
    <property type="entry name" value="TCRTETB"/>
</dbReference>
<comment type="subcellular location">
    <subcellularLocation>
        <location evidence="1">Membrane</location>
        <topology evidence="1">Multi-pass membrane protein</topology>
    </subcellularLocation>
</comment>
<dbReference type="Proteomes" id="UP001562354">
    <property type="component" value="Unassembled WGS sequence"/>
</dbReference>
<proteinExistence type="predicted"/>
<keyword evidence="2 6" id="KW-0812">Transmembrane</keyword>
<feature type="domain" description="Major facilitator superfamily (MFS) profile" evidence="7">
    <location>
        <begin position="150"/>
        <end position="640"/>
    </location>
</feature>
<dbReference type="Pfam" id="PF07690">
    <property type="entry name" value="MFS_1"/>
    <property type="match status" value="1"/>
</dbReference>
<sequence>MAPFSAVARDNLHSCSSSIRKVASSSSSGLLPVLPLDSKATTHFLDLQPYLKYPILQQDSSEVTGPYSTSRLTMVNLHKDGLAPKSRTDETDVLSTSKPGQGDVEKQDWRTDAKSKHENNGRASNEHDDTITDKKSLEHVYPPTKEAAIIMLGLYLAIFLVALDRTIIGTAIPKMTDEWHSFNDIGWYGSAYMITTAGFQLFFGKTYTYYSPKWVFLSAILLFEIGSAICGAAPSSVAFIIGRAISGVGCAGITSGGVAILMNVIPLHKRPMWMGLMGSMFGIASVVGPLLGGVFTSYATWRWCFYINLPIGAVTAFIVLLVLKVDRPMAAAGKSVGEKIKQLDPIGTLCFFPGIVCLLLALQWGGSTYAWDDGRIIALWVVFGVLTIAFILLQVFRDDEYVTLPKRVITNRSIAAGAWFTLCIGASMSVAVYYLPIYFQAIKGVDAVQSGIRSIPLVLALVVAVILTGIAVGKIGYYTPFMFVCAIITSIGFGLVCTLRVDSSHSKWIGFQVLLGLGLGCGLQQPNMAAQTVLPRKYASSGMALMFFCQNLGGSVFISVAQNVLSTSLIKNLRALHLSDIGAEDIANTGATDLRNLIPANELPRLLVAYNAAIIDAFYVGLAMACMLIVGALAMEWKSVKKAKEQQQAAVGDKTSEVDTRSGAADASPAAAAAADAVAVDGTSSGLQSHSKGDEKHAYDR</sequence>
<feature type="region of interest" description="Disordered" evidence="5">
    <location>
        <begin position="81"/>
        <end position="129"/>
    </location>
</feature>
<evidence type="ECO:0000256" key="2">
    <source>
        <dbReference type="ARBA" id="ARBA00022692"/>
    </source>
</evidence>
<feature type="transmembrane region" description="Helical" evidence="6">
    <location>
        <begin position="305"/>
        <end position="325"/>
    </location>
</feature>
<dbReference type="PROSITE" id="PS50850">
    <property type="entry name" value="MFS"/>
    <property type="match status" value="1"/>
</dbReference>
<feature type="transmembrane region" description="Helical" evidence="6">
    <location>
        <begin position="215"/>
        <end position="234"/>
    </location>
</feature>
<feature type="transmembrane region" description="Helical" evidence="6">
    <location>
        <begin position="416"/>
        <end position="435"/>
    </location>
</feature>
<feature type="transmembrane region" description="Helical" evidence="6">
    <location>
        <begin position="273"/>
        <end position="299"/>
    </location>
</feature>
<dbReference type="PANTHER" id="PTHR23501">
    <property type="entry name" value="MAJOR FACILITATOR SUPERFAMILY"/>
    <property type="match status" value="1"/>
</dbReference>
<feature type="transmembrane region" description="Helical" evidence="6">
    <location>
        <begin position="346"/>
        <end position="365"/>
    </location>
</feature>
<protein>
    <recommendedName>
        <fullName evidence="7">Major facilitator superfamily (MFS) profile domain-containing protein</fullName>
    </recommendedName>
</protein>
<comment type="caution">
    <text evidence="8">The sequence shown here is derived from an EMBL/GenBank/DDBJ whole genome shotgun (WGS) entry which is preliminary data.</text>
</comment>
<evidence type="ECO:0000259" key="7">
    <source>
        <dbReference type="PROSITE" id="PS50850"/>
    </source>
</evidence>
<accession>A0ABR3PDB8</accession>
<dbReference type="InterPro" id="IPR020846">
    <property type="entry name" value="MFS_dom"/>
</dbReference>
<feature type="transmembrane region" description="Helical" evidence="6">
    <location>
        <begin position="377"/>
        <end position="396"/>
    </location>
</feature>
<feature type="compositionally biased region" description="Basic and acidic residues" evidence="5">
    <location>
        <begin position="81"/>
        <end position="90"/>
    </location>
</feature>
<dbReference type="Gene3D" id="1.20.1720.10">
    <property type="entry name" value="Multidrug resistance protein D"/>
    <property type="match status" value="1"/>
</dbReference>
<feature type="region of interest" description="Disordered" evidence="5">
    <location>
        <begin position="648"/>
        <end position="669"/>
    </location>
</feature>
<feature type="compositionally biased region" description="Basic and acidic residues" evidence="5">
    <location>
        <begin position="103"/>
        <end position="129"/>
    </location>
</feature>
<evidence type="ECO:0000313" key="8">
    <source>
        <dbReference type="EMBL" id="KAL1303715.1"/>
    </source>
</evidence>
<dbReference type="CDD" id="cd17502">
    <property type="entry name" value="MFS_Azr1_MDR_like"/>
    <property type="match status" value="1"/>
</dbReference>
<keyword evidence="3 6" id="KW-1133">Transmembrane helix</keyword>
<dbReference type="PANTHER" id="PTHR23501:SF201">
    <property type="entry name" value="MFS AFLATOXIN EFFLUX PUMP"/>
    <property type="match status" value="1"/>
</dbReference>
<evidence type="ECO:0000313" key="9">
    <source>
        <dbReference type="Proteomes" id="UP001562354"/>
    </source>
</evidence>
<dbReference type="InterPro" id="IPR011701">
    <property type="entry name" value="MFS"/>
</dbReference>
<reference evidence="8 9" key="1">
    <citation type="submission" date="2024-07" db="EMBL/GenBank/DDBJ databases">
        <title>Draft sequence of the Neodothiora populina.</title>
        <authorList>
            <person name="Drown D.D."/>
            <person name="Schuette U.S."/>
            <person name="Buechlein A.B."/>
            <person name="Rusch D.R."/>
            <person name="Winton L.W."/>
            <person name="Adams G.A."/>
        </authorList>
    </citation>
    <scope>NUCLEOTIDE SEQUENCE [LARGE SCALE GENOMIC DNA]</scope>
    <source>
        <strain evidence="8 9">CPC 39397</strain>
    </source>
</reference>
<feature type="transmembrane region" description="Helical" evidence="6">
    <location>
        <begin position="480"/>
        <end position="501"/>
    </location>
</feature>
<feature type="transmembrane region" description="Helical" evidence="6">
    <location>
        <begin position="455"/>
        <end position="473"/>
    </location>
</feature>
<dbReference type="GeneID" id="95980765"/>
<feature type="transmembrane region" description="Helical" evidence="6">
    <location>
        <begin position="608"/>
        <end position="634"/>
    </location>
</feature>
<feature type="transmembrane region" description="Helical" evidence="6">
    <location>
        <begin position="544"/>
        <end position="565"/>
    </location>
</feature>
<evidence type="ECO:0000256" key="4">
    <source>
        <dbReference type="ARBA" id="ARBA00023136"/>
    </source>
</evidence>
<feature type="transmembrane region" description="Helical" evidence="6">
    <location>
        <begin position="240"/>
        <end position="261"/>
    </location>
</feature>
<feature type="transmembrane region" description="Helical" evidence="6">
    <location>
        <begin position="185"/>
        <end position="203"/>
    </location>
</feature>
<feature type="transmembrane region" description="Helical" evidence="6">
    <location>
        <begin position="149"/>
        <end position="173"/>
    </location>
</feature>
<keyword evidence="9" id="KW-1185">Reference proteome</keyword>
<evidence type="ECO:0000256" key="3">
    <source>
        <dbReference type="ARBA" id="ARBA00022989"/>
    </source>
</evidence>